<dbReference type="OMA" id="KGSICHE"/>
<dbReference type="Proteomes" id="UP000316621">
    <property type="component" value="Chromosome 8"/>
</dbReference>
<dbReference type="GO" id="GO:0010427">
    <property type="term" value="F:abscisic acid binding"/>
    <property type="evidence" value="ECO:0007669"/>
    <property type="project" value="TreeGrafter"/>
</dbReference>
<dbReference type="PANTHER" id="PTHR31213:SF19">
    <property type="entry name" value="BET V I_MAJOR LATEX PROTEIN DOMAIN-CONTAINING PROTEIN"/>
    <property type="match status" value="1"/>
</dbReference>
<dbReference type="GO" id="GO:0009820">
    <property type="term" value="P:alkaloid metabolic process"/>
    <property type="evidence" value="ECO:0007669"/>
    <property type="project" value="UniProtKB-KW"/>
</dbReference>
<dbReference type="GO" id="GO:0006952">
    <property type="term" value="P:defense response"/>
    <property type="evidence" value="ECO:0007669"/>
    <property type="project" value="InterPro"/>
</dbReference>
<evidence type="ECO:0000256" key="2">
    <source>
        <dbReference type="ARBA" id="ARBA00022589"/>
    </source>
</evidence>
<dbReference type="AlphaFoldDB" id="A0A4Y7KUU8"/>
<comment type="similarity">
    <text evidence="1">Belongs to the BetVI family.</text>
</comment>
<reference evidence="4 5" key="1">
    <citation type="journal article" date="2018" name="Science">
        <title>The opium poppy genome and morphinan production.</title>
        <authorList>
            <person name="Guo L."/>
            <person name="Winzer T."/>
            <person name="Yang X."/>
            <person name="Li Y."/>
            <person name="Ning Z."/>
            <person name="He Z."/>
            <person name="Teodor R."/>
            <person name="Lu Y."/>
            <person name="Bowser T.A."/>
            <person name="Graham I.A."/>
            <person name="Ye K."/>
        </authorList>
    </citation>
    <scope>NUCLEOTIDE SEQUENCE [LARGE SCALE GENOMIC DNA]</scope>
    <source>
        <strain evidence="5">cv. HN1</strain>
        <tissue evidence="4">Leaves</tissue>
    </source>
</reference>
<sequence>MKYQIVFSIFLLSSSIYMAESLKYILISELDVAAPADDVWALIASKDAPKTFEMLLPGMFEKLEIIEGDGGVGTVLLVVYPPGSVPLSNEEKFVTIDNHRRLKEILQTKGGYLDMGVTFYMESFQIFPRGHNSCVFKSMVRYEVPDELAPNVSSLISVEGLLTMAKAAAKYVVDSNKIKSNY</sequence>
<evidence type="ECO:0000313" key="5">
    <source>
        <dbReference type="Proteomes" id="UP000316621"/>
    </source>
</evidence>
<dbReference type="Gramene" id="RZC75709">
    <property type="protein sequence ID" value="RZC75709"/>
    <property type="gene ID" value="C5167_051186"/>
</dbReference>
<dbReference type="Gene3D" id="3.30.530.20">
    <property type="match status" value="1"/>
</dbReference>
<dbReference type="EMBL" id="CM010722">
    <property type="protein sequence ID" value="RZC75709.1"/>
    <property type="molecule type" value="Genomic_DNA"/>
</dbReference>
<accession>A0A4Y7KUU8</accession>
<feature type="domain" description="Bet v I/Major latex protein" evidence="3">
    <location>
        <begin position="26"/>
        <end position="158"/>
    </location>
</feature>
<dbReference type="CDD" id="cd07816">
    <property type="entry name" value="Bet_v1-like"/>
    <property type="match status" value="1"/>
</dbReference>
<dbReference type="GO" id="GO:0005634">
    <property type="term" value="C:nucleus"/>
    <property type="evidence" value="ECO:0007669"/>
    <property type="project" value="TreeGrafter"/>
</dbReference>
<dbReference type="GO" id="GO:0038023">
    <property type="term" value="F:signaling receptor activity"/>
    <property type="evidence" value="ECO:0007669"/>
    <property type="project" value="TreeGrafter"/>
</dbReference>
<keyword evidence="5" id="KW-1185">Reference proteome</keyword>
<evidence type="ECO:0000259" key="3">
    <source>
        <dbReference type="Pfam" id="PF00407"/>
    </source>
</evidence>
<name>A0A4Y7KUU8_PAPSO</name>
<dbReference type="OrthoDB" id="1874220at2759"/>
<evidence type="ECO:0000256" key="1">
    <source>
        <dbReference type="ARBA" id="ARBA00009744"/>
    </source>
</evidence>
<gene>
    <name evidence="4" type="ORF">C5167_051186</name>
</gene>
<dbReference type="GO" id="GO:0004864">
    <property type="term" value="F:protein phosphatase inhibitor activity"/>
    <property type="evidence" value="ECO:0007669"/>
    <property type="project" value="TreeGrafter"/>
</dbReference>
<protein>
    <recommendedName>
        <fullName evidence="3">Bet v I/Major latex protein domain-containing protein</fullName>
    </recommendedName>
</protein>
<dbReference type="InterPro" id="IPR023393">
    <property type="entry name" value="START-like_dom_sf"/>
</dbReference>
<dbReference type="GO" id="GO:0009738">
    <property type="term" value="P:abscisic acid-activated signaling pathway"/>
    <property type="evidence" value="ECO:0007669"/>
    <property type="project" value="TreeGrafter"/>
</dbReference>
<organism evidence="4 5">
    <name type="scientific">Papaver somniferum</name>
    <name type="common">Opium poppy</name>
    <dbReference type="NCBI Taxonomy" id="3469"/>
    <lineage>
        <taxon>Eukaryota</taxon>
        <taxon>Viridiplantae</taxon>
        <taxon>Streptophyta</taxon>
        <taxon>Embryophyta</taxon>
        <taxon>Tracheophyta</taxon>
        <taxon>Spermatophyta</taxon>
        <taxon>Magnoliopsida</taxon>
        <taxon>Ranunculales</taxon>
        <taxon>Papaveraceae</taxon>
        <taxon>Papaveroideae</taxon>
        <taxon>Papaver</taxon>
    </lineage>
</organism>
<dbReference type="GO" id="GO:0005737">
    <property type="term" value="C:cytoplasm"/>
    <property type="evidence" value="ECO:0007669"/>
    <property type="project" value="TreeGrafter"/>
</dbReference>
<proteinExistence type="inferred from homology"/>
<dbReference type="InterPro" id="IPR000916">
    <property type="entry name" value="Bet_v_I/MLP"/>
</dbReference>
<keyword evidence="2" id="KW-0017">Alkaloid metabolism</keyword>
<dbReference type="PANTHER" id="PTHR31213">
    <property type="entry name" value="OS08G0374000 PROTEIN-RELATED"/>
    <property type="match status" value="1"/>
</dbReference>
<dbReference type="InterPro" id="IPR050279">
    <property type="entry name" value="Plant_def-hormone_signal"/>
</dbReference>
<dbReference type="SUPFAM" id="SSF55961">
    <property type="entry name" value="Bet v1-like"/>
    <property type="match status" value="1"/>
</dbReference>
<dbReference type="Pfam" id="PF00407">
    <property type="entry name" value="Bet_v_1"/>
    <property type="match status" value="1"/>
</dbReference>
<evidence type="ECO:0000313" key="4">
    <source>
        <dbReference type="EMBL" id="RZC75709.1"/>
    </source>
</evidence>